<reference evidence="1 2" key="1">
    <citation type="journal article" date="2015" name="Nature">
        <title>rRNA introns, odd ribosomes, and small enigmatic genomes across a large radiation of phyla.</title>
        <authorList>
            <person name="Brown C.T."/>
            <person name="Hug L.A."/>
            <person name="Thomas B.C."/>
            <person name="Sharon I."/>
            <person name="Castelle C.J."/>
            <person name="Singh A."/>
            <person name="Wilkins M.J."/>
            <person name="Williams K.H."/>
            <person name="Banfield J.F."/>
        </authorList>
    </citation>
    <scope>NUCLEOTIDE SEQUENCE [LARGE SCALE GENOMIC DNA]</scope>
</reference>
<evidence type="ECO:0000313" key="1">
    <source>
        <dbReference type="EMBL" id="KKP45224.1"/>
    </source>
</evidence>
<dbReference type="InterPro" id="IPR014942">
    <property type="entry name" value="AbiEii"/>
</dbReference>
<sequence length="216" mass="25144">MSMLYTQNLNKNQLIIYEKLKAFNSDFVLAGGTSLMLQINHRKSYDFDCFSEKPLNKSLLRKVKKVFGNSIHILIDNNSLLLFTTPQGVKVDLVYYPYKPLHQIIKNAPISLFGFRDIASNKAYTIGRRATWRDYVDLFCLLKNNTVKIENIIKDAKKRFGGEFSEKLFLEQLVYFNDLDIVPIEFINQSYEPSEIKQTLEMITQQYTKTSLFAIL</sequence>
<proteinExistence type="predicted"/>
<dbReference type="Pfam" id="PF08843">
    <property type="entry name" value="AbiEii"/>
    <property type="match status" value="1"/>
</dbReference>
<comment type="caution">
    <text evidence="1">The sequence shown here is derived from an EMBL/GenBank/DDBJ whole genome shotgun (WGS) entry which is preliminary data.</text>
</comment>
<protein>
    <recommendedName>
        <fullName evidence="3">Nucleotidyl transferase AbiEii/AbiGii toxin family protein</fullName>
    </recommendedName>
</protein>
<dbReference type="AlphaFoldDB" id="A0A0F9ZM75"/>
<evidence type="ECO:0008006" key="3">
    <source>
        <dbReference type="Google" id="ProtNLM"/>
    </source>
</evidence>
<gene>
    <name evidence="1" type="ORF">UR35_C0002G0057</name>
</gene>
<dbReference type="STRING" id="1618566.UR35_C0002G0057"/>
<accession>A0A0F9ZM75</accession>
<dbReference type="EMBL" id="LBOW01000002">
    <property type="protein sequence ID" value="KKP45224.1"/>
    <property type="molecule type" value="Genomic_DNA"/>
</dbReference>
<organism evidence="1 2">
    <name type="scientific">Candidatus Woesebacteria bacterium GW2011_GWB1_33_22</name>
    <dbReference type="NCBI Taxonomy" id="1618566"/>
    <lineage>
        <taxon>Bacteria</taxon>
        <taxon>Candidatus Woeseibacteriota</taxon>
    </lineage>
</organism>
<evidence type="ECO:0000313" key="2">
    <source>
        <dbReference type="Proteomes" id="UP000034778"/>
    </source>
</evidence>
<dbReference type="Proteomes" id="UP000034778">
    <property type="component" value="Unassembled WGS sequence"/>
</dbReference>
<name>A0A0F9ZM75_9BACT</name>